<dbReference type="GO" id="GO:0005125">
    <property type="term" value="F:cytokine activity"/>
    <property type="evidence" value="ECO:0007669"/>
    <property type="project" value="UniProtKB-KW"/>
</dbReference>
<evidence type="ECO:0000313" key="9">
    <source>
        <dbReference type="Proteomes" id="UP000028990"/>
    </source>
</evidence>
<dbReference type="GO" id="GO:0045087">
    <property type="term" value="P:innate immune response"/>
    <property type="evidence" value="ECO:0007669"/>
    <property type="project" value="TreeGrafter"/>
</dbReference>
<keyword evidence="3" id="KW-0202">Cytokine</keyword>
<keyword evidence="4" id="KW-0964">Secreted</keyword>
<dbReference type="Pfam" id="PF15177">
    <property type="entry name" value="IL28A"/>
    <property type="match status" value="1"/>
</dbReference>
<dbReference type="PANTHER" id="PTHR31943">
    <property type="entry name" value="INTERLEUKIN-28 AND 29"/>
    <property type="match status" value="1"/>
</dbReference>
<feature type="signal peptide" evidence="7">
    <location>
        <begin position="1"/>
        <end position="39"/>
    </location>
</feature>
<evidence type="ECO:0000256" key="7">
    <source>
        <dbReference type="SAM" id="SignalP"/>
    </source>
</evidence>
<dbReference type="STRING" id="885580.ENSFDAP00000007542"/>
<dbReference type="GO" id="GO:0007259">
    <property type="term" value="P:cell surface receptor signaling pathway via JAK-STAT"/>
    <property type="evidence" value="ECO:0007669"/>
    <property type="project" value="InterPro"/>
</dbReference>
<accession>A0A091DEY3</accession>
<comment type="similarity">
    <text evidence="2">Belongs to the lambda interferon family.</text>
</comment>
<keyword evidence="5 7" id="KW-0732">Signal</keyword>
<organism evidence="8 9">
    <name type="scientific">Fukomys damarensis</name>
    <name type="common">Damaraland mole rat</name>
    <name type="synonym">Cryptomys damarensis</name>
    <dbReference type="NCBI Taxonomy" id="885580"/>
    <lineage>
        <taxon>Eukaryota</taxon>
        <taxon>Metazoa</taxon>
        <taxon>Chordata</taxon>
        <taxon>Craniata</taxon>
        <taxon>Vertebrata</taxon>
        <taxon>Euteleostomi</taxon>
        <taxon>Mammalia</taxon>
        <taxon>Eutheria</taxon>
        <taxon>Euarchontoglires</taxon>
        <taxon>Glires</taxon>
        <taxon>Rodentia</taxon>
        <taxon>Hystricomorpha</taxon>
        <taxon>Bathyergidae</taxon>
        <taxon>Fukomys</taxon>
    </lineage>
</organism>
<dbReference type="Proteomes" id="UP000028990">
    <property type="component" value="Unassembled WGS sequence"/>
</dbReference>
<evidence type="ECO:0000256" key="3">
    <source>
        <dbReference type="ARBA" id="ARBA00022514"/>
    </source>
</evidence>
<dbReference type="AlphaFoldDB" id="A0A091DEY3"/>
<evidence type="ECO:0000256" key="2">
    <source>
        <dbReference type="ARBA" id="ARBA00008717"/>
    </source>
</evidence>
<keyword evidence="6" id="KW-0051">Antiviral defense</keyword>
<keyword evidence="9" id="KW-1185">Reference proteome</keyword>
<dbReference type="GO" id="GO:0005615">
    <property type="term" value="C:extracellular space"/>
    <property type="evidence" value="ECO:0007669"/>
    <property type="project" value="UniProtKB-KW"/>
</dbReference>
<evidence type="ECO:0000256" key="1">
    <source>
        <dbReference type="ARBA" id="ARBA00004613"/>
    </source>
</evidence>
<protein>
    <submittedName>
        <fullName evidence="8">Interleukin-28A</fullName>
    </submittedName>
</protein>
<dbReference type="EMBL" id="KN122579">
    <property type="protein sequence ID" value="KFO29627.1"/>
    <property type="molecule type" value="Genomic_DNA"/>
</dbReference>
<dbReference type="InterPro" id="IPR038326">
    <property type="entry name" value="IFN-lambda_sf"/>
</dbReference>
<feature type="chain" id="PRO_5001871935" evidence="7">
    <location>
        <begin position="40"/>
        <end position="213"/>
    </location>
</feature>
<sequence>PWAPDLTFSLSLCDTDPAGGCKLVLLLLLLGMVLTRTGAVPVPRPLSVSSDARHCHVAQFKSLSPVEMQAFKTAKDAFEEQLLLKDSRCNSRLFPRAWDLQRLQVWERPVALQAELALTLEVLGSVTDPALEDVLERPLRTLAHIHAQLRACVPAGPTAAPRPRSHLLSHWLQRLNQATKKESPGCLQASVISNLFRLLTRDLRCVARPDLCA</sequence>
<dbReference type="FunFam" id="1.20.1250.60:FF:000001">
    <property type="entry name" value="Interferon lambda 1"/>
    <property type="match status" value="1"/>
</dbReference>
<dbReference type="InterPro" id="IPR029177">
    <property type="entry name" value="INF_lambda"/>
</dbReference>
<reference evidence="8 9" key="1">
    <citation type="submission" date="2013-11" db="EMBL/GenBank/DDBJ databases">
        <title>The Damaraland mole rat (Fukomys damarensis) genome and evolution of African mole rats.</title>
        <authorList>
            <person name="Gladyshev V.N."/>
            <person name="Fang X."/>
        </authorList>
    </citation>
    <scope>NUCLEOTIDE SEQUENCE [LARGE SCALE GENOMIC DNA]</scope>
    <source>
        <tissue evidence="8">Liver</tissue>
    </source>
</reference>
<evidence type="ECO:0000313" key="8">
    <source>
        <dbReference type="EMBL" id="KFO29627.1"/>
    </source>
</evidence>
<dbReference type="eggNOG" id="ENOG502SSDC">
    <property type="taxonomic scope" value="Eukaryota"/>
</dbReference>
<dbReference type="GO" id="GO:0050778">
    <property type="term" value="P:positive regulation of immune response"/>
    <property type="evidence" value="ECO:0007669"/>
    <property type="project" value="InterPro"/>
</dbReference>
<dbReference type="GO" id="GO:0051607">
    <property type="term" value="P:defense response to virus"/>
    <property type="evidence" value="ECO:0007669"/>
    <property type="project" value="UniProtKB-KW"/>
</dbReference>
<proteinExistence type="inferred from homology"/>
<name>A0A091DEY3_FUKDA</name>
<evidence type="ECO:0000256" key="5">
    <source>
        <dbReference type="ARBA" id="ARBA00022729"/>
    </source>
</evidence>
<feature type="non-terminal residue" evidence="8">
    <location>
        <position position="1"/>
    </location>
</feature>
<dbReference type="PANTHER" id="PTHR31943:SF1">
    <property type="entry name" value="INTERFERON LAMBDA-2-RELATED"/>
    <property type="match status" value="1"/>
</dbReference>
<evidence type="ECO:0000256" key="4">
    <source>
        <dbReference type="ARBA" id="ARBA00022525"/>
    </source>
</evidence>
<dbReference type="Gene3D" id="1.20.1250.60">
    <property type="entry name" value="Interferon lambda"/>
    <property type="match status" value="1"/>
</dbReference>
<comment type="subcellular location">
    <subcellularLocation>
        <location evidence="1">Secreted</location>
    </subcellularLocation>
</comment>
<evidence type="ECO:0000256" key="6">
    <source>
        <dbReference type="ARBA" id="ARBA00023118"/>
    </source>
</evidence>
<gene>
    <name evidence="8" type="ORF">H920_09000</name>
</gene>